<dbReference type="PANTHER" id="PTHR35010">
    <property type="entry name" value="BLL4672 PROTEIN-RELATED"/>
    <property type="match status" value="1"/>
</dbReference>
<dbReference type="SMART" id="SM00530">
    <property type="entry name" value="HTH_XRE"/>
    <property type="match status" value="1"/>
</dbReference>
<organism evidence="2 3">
    <name type="scientific">Catellatospora bangladeshensis</name>
    <dbReference type="NCBI Taxonomy" id="310355"/>
    <lineage>
        <taxon>Bacteria</taxon>
        <taxon>Bacillati</taxon>
        <taxon>Actinomycetota</taxon>
        <taxon>Actinomycetes</taxon>
        <taxon>Micromonosporales</taxon>
        <taxon>Micromonosporaceae</taxon>
        <taxon>Catellatospora</taxon>
    </lineage>
</organism>
<dbReference type="Pfam" id="PF17765">
    <property type="entry name" value="MLTR_LBD"/>
    <property type="match status" value="1"/>
</dbReference>
<dbReference type="Proteomes" id="UP000601223">
    <property type="component" value="Unassembled WGS sequence"/>
</dbReference>
<reference evidence="2 3" key="1">
    <citation type="submission" date="2021-01" db="EMBL/GenBank/DDBJ databases">
        <title>Whole genome shotgun sequence of Catellatospora bangladeshensis NBRC 107357.</title>
        <authorList>
            <person name="Komaki H."/>
            <person name="Tamura T."/>
        </authorList>
    </citation>
    <scope>NUCLEOTIDE SEQUENCE [LARGE SCALE GENOMIC DNA]</scope>
    <source>
        <strain evidence="2 3">NBRC 107357</strain>
    </source>
</reference>
<keyword evidence="3" id="KW-1185">Reference proteome</keyword>
<dbReference type="Pfam" id="PF13560">
    <property type="entry name" value="HTH_31"/>
    <property type="match status" value="1"/>
</dbReference>
<protein>
    <submittedName>
        <fullName evidence="2">Putative DNA-binding protein</fullName>
    </submittedName>
</protein>
<evidence type="ECO:0000259" key="1">
    <source>
        <dbReference type="SMART" id="SM00530"/>
    </source>
</evidence>
<dbReference type="CDD" id="cd00093">
    <property type="entry name" value="HTH_XRE"/>
    <property type="match status" value="1"/>
</dbReference>
<dbReference type="RefSeq" id="WP_203756326.1">
    <property type="nucleotide sequence ID" value="NZ_BONF01000053.1"/>
</dbReference>
<name>A0A8J3JY69_9ACTN</name>
<dbReference type="EMBL" id="BONF01000053">
    <property type="protein sequence ID" value="GIF85849.1"/>
    <property type="molecule type" value="Genomic_DNA"/>
</dbReference>
<dbReference type="Gene3D" id="3.30.450.180">
    <property type="match status" value="1"/>
</dbReference>
<dbReference type="InterPro" id="IPR010982">
    <property type="entry name" value="Lambda_DNA-bd_dom_sf"/>
</dbReference>
<gene>
    <name evidence="2" type="ORF">Cba03nite_71980</name>
</gene>
<dbReference type="InterPro" id="IPR041413">
    <property type="entry name" value="MLTR_LBD"/>
</dbReference>
<dbReference type="SUPFAM" id="SSF47413">
    <property type="entry name" value="lambda repressor-like DNA-binding domains"/>
    <property type="match status" value="1"/>
</dbReference>
<evidence type="ECO:0000313" key="2">
    <source>
        <dbReference type="EMBL" id="GIF85849.1"/>
    </source>
</evidence>
<dbReference type="AlphaFoldDB" id="A0A8J3JY69"/>
<evidence type="ECO:0000313" key="3">
    <source>
        <dbReference type="Proteomes" id="UP000601223"/>
    </source>
</evidence>
<sequence>MNDAAAARRAELGLFLRTMRAALTPADVGLTPDLHPGRRRTPGLRREEVAELAGVSLTWYTWLEQGRDVTPSTQVVDALARALRLDDDKHRHLRRLAGPIPMSRAPQPRPHQRLQRLVDAQGSVMAVVYDRYLDYLVWNRAYAERRVDPLTFPADRRNMLWMMFTHEPNRAVLGARWTAAARAVLSQFRIASGEHPGDPRYAYLVDLLRQASPEFAQWWAEYDVRPFRAARLVLHGDAADTAVDVFQLRLVDEPELLMVLQVPADGSDHDMPS</sequence>
<keyword evidence="2" id="KW-0238">DNA-binding</keyword>
<dbReference type="GO" id="GO:0003677">
    <property type="term" value="F:DNA binding"/>
    <property type="evidence" value="ECO:0007669"/>
    <property type="project" value="UniProtKB-KW"/>
</dbReference>
<feature type="domain" description="HTH cro/C1-type" evidence="1">
    <location>
        <begin position="15"/>
        <end position="90"/>
    </location>
</feature>
<dbReference type="PANTHER" id="PTHR35010:SF2">
    <property type="entry name" value="BLL4672 PROTEIN"/>
    <property type="match status" value="1"/>
</dbReference>
<dbReference type="InterPro" id="IPR001387">
    <property type="entry name" value="Cro/C1-type_HTH"/>
</dbReference>
<accession>A0A8J3JY69</accession>
<comment type="caution">
    <text evidence="2">The sequence shown here is derived from an EMBL/GenBank/DDBJ whole genome shotgun (WGS) entry which is preliminary data.</text>
</comment>
<dbReference type="Gene3D" id="1.10.260.40">
    <property type="entry name" value="lambda repressor-like DNA-binding domains"/>
    <property type="match status" value="1"/>
</dbReference>
<proteinExistence type="predicted"/>